<dbReference type="Pfam" id="PF01381">
    <property type="entry name" value="HTH_3"/>
    <property type="match status" value="1"/>
</dbReference>
<dbReference type="Proteomes" id="UP000509302">
    <property type="component" value="Chromosome"/>
</dbReference>
<accession>A0A7H9AMQ5</accession>
<evidence type="ECO:0000313" key="3">
    <source>
        <dbReference type="Proteomes" id="UP000509302"/>
    </source>
</evidence>
<dbReference type="GO" id="GO:0003677">
    <property type="term" value="F:DNA binding"/>
    <property type="evidence" value="ECO:0007669"/>
    <property type="project" value="InterPro"/>
</dbReference>
<dbReference type="SMART" id="SM00530">
    <property type="entry name" value="HTH_XRE"/>
    <property type="match status" value="1"/>
</dbReference>
<dbReference type="InterPro" id="IPR010982">
    <property type="entry name" value="Lambda_DNA-bd_dom_sf"/>
</dbReference>
<gene>
    <name evidence="2" type="ORF">HYG79_04995</name>
</gene>
<dbReference type="Gene3D" id="1.10.260.40">
    <property type="entry name" value="lambda repressor-like DNA-binding domains"/>
    <property type="match status" value="1"/>
</dbReference>
<dbReference type="SUPFAM" id="SSF47413">
    <property type="entry name" value="lambda repressor-like DNA-binding domains"/>
    <property type="match status" value="1"/>
</dbReference>
<protein>
    <submittedName>
        <fullName evidence="2">Helix-turn-helix transcriptional regulator</fullName>
    </submittedName>
</protein>
<dbReference type="PROSITE" id="PS50943">
    <property type="entry name" value="HTH_CROC1"/>
    <property type="match status" value="1"/>
</dbReference>
<dbReference type="KEGG" id="cagg:HYG79_04995"/>
<organism evidence="2 3">
    <name type="scientific">Costertonia aggregata</name>
    <dbReference type="NCBI Taxonomy" id="343403"/>
    <lineage>
        <taxon>Bacteria</taxon>
        <taxon>Pseudomonadati</taxon>
        <taxon>Bacteroidota</taxon>
        <taxon>Flavobacteriia</taxon>
        <taxon>Flavobacteriales</taxon>
        <taxon>Flavobacteriaceae</taxon>
        <taxon>Costertonia</taxon>
    </lineage>
</organism>
<evidence type="ECO:0000313" key="2">
    <source>
        <dbReference type="EMBL" id="QLG44730.1"/>
    </source>
</evidence>
<keyword evidence="3" id="KW-1185">Reference proteome</keyword>
<dbReference type="EMBL" id="CP058595">
    <property type="protein sequence ID" value="QLG44730.1"/>
    <property type="molecule type" value="Genomic_DNA"/>
</dbReference>
<sequence>MIGTYIRNARERQGMLLRELAAELNIDTAMLSKMERGVRPFRKEDLKKLSSVLNEEIETLRTQWLADKVLRATENEKLQSKALELALSKCKNRN</sequence>
<feature type="domain" description="HTH cro/C1-type" evidence="1">
    <location>
        <begin position="6"/>
        <end position="60"/>
    </location>
</feature>
<proteinExistence type="predicted"/>
<dbReference type="AlphaFoldDB" id="A0A7H9AMQ5"/>
<reference evidence="2 3" key="1">
    <citation type="journal article" date="2006" name="Int. J. Syst. Evol. Microbiol.">
        <title>Costertonia aggregata gen. nov., sp. nov., a mesophilic marine bacterium of the family Flavobacteriaceae, isolated from a mature biofilm.</title>
        <authorList>
            <person name="Kwon K.K."/>
            <person name="Lee Y.K."/>
            <person name="Lee H.K."/>
        </authorList>
    </citation>
    <scope>NUCLEOTIDE SEQUENCE [LARGE SCALE GENOMIC DNA]</scope>
    <source>
        <strain evidence="2 3">KCCM 42265</strain>
    </source>
</reference>
<dbReference type="RefSeq" id="WP_179241062.1">
    <property type="nucleotide sequence ID" value="NZ_CP058595.1"/>
</dbReference>
<dbReference type="InterPro" id="IPR001387">
    <property type="entry name" value="Cro/C1-type_HTH"/>
</dbReference>
<evidence type="ECO:0000259" key="1">
    <source>
        <dbReference type="PROSITE" id="PS50943"/>
    </source>
</evidence>
<dbReference type="CDD" id="cd00093">
    <property type="entry name" value="HTH_XRE"/>
    <property type="match status" value="1"/>
</dbReference>
<name>A0A7H9AMQ5_9FLAO</name>